<dbReference type="OrthoDB" id="8901912at2759"/>
<feature type="region of interest" description="Disordered" evidence="1">
    <location>
        <begin position="277"/>
        <end position="296"/>
    </location>
</feature>
<dbReference type="AlphaFoldDB" id="X2AMK9"/>
<evidence type="ECO:0000259" key="2">
    <source>
        <dbReference type="Pfam" id="PF20499"/>
    </source>
</evidence>
<proteinExistence type="predicted"/>
<protein>
    <recommendedName>
        <fullName evidence="2">DUF6729 domain-containing protein</fullName>
    </recommendedName>
</protein>
<feature type="compositionally biased region" description="Low complexity" evidence="1">
    <location>
        <begin position="279"/>
        <end position="292"/>
    </location>
</feature>
<keyword evidence="4" id="KW-1185">Reference proteome</keyword>
<name>X2AMK9_CAPTE</name>
<dbReference type="Proteomes" id="UP000014760">
    <property type="component" value="Unassembled WGS sequence"/>
</dbReference>
<reference evidence="4" key="1">
    <citation type="submission" date="2012-12" db="EMBL/GenBank/DDBJ databases">
        <authorList>
            <person name="Hellsten U."/>
            <person name="Grimwood J."/>
            <person name="Chapman J.A."/>
            <person name="Shapiro H."/>
            <person name="Aerts A."/>
            <person name="Otillar R.P."/>
            <person name="Terry A.Y."/>
            <person name="Boore J.L."/>
            <person name="Simakov O."/>
            <person name="Marletaz F."/>
            <person name="Cho S.-J."/>
            <person name="Edsinger-Gonzales E."/>
            <person name="Havlak P."/>
            <person name="Kuo D.-H."/>
            <person name="Larsson T."/>
            <person name="Lv J."/>
            <person name="Arendt D."/>
            <person name="Savage R."/>
            <person name="Osoegawa K."/>
            <person name="de Jong P."/>
            <person name="Lindberg D.R."/>
            <person name="Seaver E.C."/>
            <person name="Weisblat D.A."/>
            <person name="Putnam N.H."/>
            <person name="Grigoriev I.V."/>
            <person name="Rokhsar D.S."/>
        </authorList>
    </citation>
    <scope>NUCLEOTIDE SEQUENCE</scope>
    <source>
        <strain evidence="4">I ESC-2004</strain>
    </source>
</reference>
<feature type="domain" description="DUF6729" evidence="2">
    <location>
        <begin position="54"/>
        <end position="155"/>
    </location>
</feature>
<accession>X2AMK9</accession>
<dbReference type="PANTHER" id="PTHR24401:SF29">
    <property type="entry name" value="SI:CH211-243P7.3-RELATED"/>
    <property type="match status" value="1"/>
</dbReference>
<dbReference type="EnsemblMetazoa" id="CapteT217729">
    <property type="protein sequence ID" value="CapteP217729"/>
    <property type="gene ID" value="CapteG217729"/>
</dbReference>
<reference evidence="4" key="2">
    <citation type="journal article" date="2013" name="Nature">
        <title>Insights into bilaterian evolution from three spiralian genomes.</title>
        <authorList>
            <person name="Simakov O."/>
            <person name="Marletaz F."/>
            <person name="Cho S.J."/>
            <person name="Edsinger-Gonzales E."/>
            <person name="Havlak P."/>
            <person name="Hellsten U."/>
            <person name="Kuo D.H."/>
            <person name="Larsson T."/>
            <person name="Lv J."/>
            <person name="Arendt D."/>
            <person name="Savage R."/>
            <person name="Osoegawa K."/>
            <person name="de Jong P."/>
            <person name="Grimwood J."/>
            <person name="Chapman J.A."/>
            <person name="Shapiro H."/>
            <person name="Aerts A."/>
            <person name="Otillar R.P."/>
            <person name="Terry A.Y."/>
            <person name="Boore J.L."/>
            <person name="Grigoriev I.V."/>
            <person name="Lindberg D.R."/>
            <person name="Seaver E.C."/>
            <person name="Weisblat D.A."/>
            <person name="Putnam N.H."/>
            <person name="Rokhsar D.S."/>
        </authorList>
    </citation>
    <scope>NUCLEOTIDE SEQUENCE</scope>
    <source>
        <strain evidence="4">I ESC-2004</strain>
    </source>
</reference>
<dbReference type="Pfam" id="PF20499">
    <property type="entry name" value="DUF6729"/>
    <property type="match status" value="1"/>
</dbReference>
<reference evidence="3" key="3">
    <citation type="submission" date="2015-06" db="UniProtKB">
        <authorList>
            <consortium name="EnsemblMetazoa"/>
        </authorList>
    </citation>
    <scope>IDENTIFICATION</scope>
</reference>
<evidence type="ECO:0000256" key="1">
    <source>
        <dbReference type="SAM" id="MobiDB-lite"/>
    </source>
</evidence>
<dbReference type="PANTHER" id="PTHR24401">
    <property type="entry name" value="SI:CH211-243P7.3-RELATED"/>
    <property type="match status" value="1"/>
</dbReference>
<evidence type="ECO:0000313" key="3">
    <source>
        <dbReference type="EnsemblMetazoa" id="CapteP217729"/>
    </source>
</evidence>
<dbReference type="InterPro" id="IPR046616">
    <property type="entry name" value="DUF6729"/>
</dbReference>
<dbReference type="HOGENOM" id="CLU_607279_0_0_1"/>
<evidence type="ECO:0000313" key="4">
    <source>
        <dbReference type="Proteomes" id="UP000014760"/>
    </source>
</evidence>
<feature type="region of interest" description="Disordered" evidence="1">
    <location>
        <begin position="331"/>
        <end position="372"/>
    </location>
</feature>
<sequence>MAQTDYWKLITRFPGSRHRPPELPAEESGVGHRREQTYGGMELAPPEFHLPDRWTDLLSRDDQKWLSKEILDSRLSLKRGRSLWFHPDDPRPNPPGLPHASFFFRPAVSLWFPQKMWGKIFHCPQGHVLNAGGFNKSLREVLDVDFFYIMATETLLSAVERSYLPAVLTKSHQEALEQDSPVVHKDIAEDDTFESERGTDVLGVPLFPKGCLMRVWGKQQRHLPCIQDPPGVTLYYKETHLVRKGGVPLPAYKCSRGSTSLEGFRNHLARFIPAHTERGAAGSASPGQGPQQRNQEKLQMQGVLAAGLQAPLPPLTATDPLPAAQMKFYVKAAPPPPPPPQSRVAPSAAAGAPHQSIAIQPQPSGLLTAPSPRLPYATRYARKRRLNQPKESPAQRTYCRTQEFDCCKHCGQPSQGQTGHRRAFRWVYCPSSEVLPFKQWKTKLEEEMGRK</sequence>
<organism evidence="3 4">
    <name type="scientific">Capitella teleta</name>
    <name type="common">Polychaete worm</name>
    <dbReference type="NCBI Taxonomy" id="283909"/>
    <lineage>
        <taxon>Eukaryota</taxon>
        <taxon>Metazoa</taxon>
        <taxon>Spiralia</taxon>
        <taxon>Lophotrochozoa</taxon>
        <taxon>Annelida</taxon>
        <taxon>Polychaeta</taxon>
        <taxon>Sedentaria</taxon>
        <taxon>Scolecida</taxon>
        <taxon>Capitellidae</taxon>
        <taxon>Capitella</taxon>
    </lineage>
</organism>
<dbReference type="EMBL" id="AMQN01000225">
    <property type="status" value="NOT_ANNOTATED_CDS"/>
    <property type="molecule type" value="Genomic_DNA"/>
</dbReference>